<dbReference type="SUPFAM" id="SSF56925">
    <property type="entry name" value="OMPA-like"/>
    <property type="match status" value="1"/>
</dbReference>
<dbReference type="RefSeq" id="WP_065610851.1">
    <property type="nucleotide sequence ID" value="NZ_CAWMPN010000008.1"/>
</dbReference>
<proteinExistence type="predicted"/>
<dbReference type="Proteomes" id="UP000093523">
    <property type="component" value="Unassembled WGS sequence"/>
</dbReference>
<sequence length="193" mass="21498">MNRLTLFTLLAFTPLSAFSQIYITPSIGYASGGEVETVNDDILDLKADTAYSLSIETDYDLGRIGLFYSNQINDVDGVNLKSKLQYLHFQSALDYQLTHNLSSFLGLSIGTTYSDVDWVDDSLHFSAGAFAGLQYHFTDHFALQFEGRWLGTSMNSSVDSTCASNSTSSTCVIKYESDWVNQFQANVGFRFNF</sequence>
<feature type="chain" id="PRO_5008632453" description="Outer membrane protein beta-barrel domain-containing protein" evidence="2">
    <location>
        <begin position="20"/>
        <end position="193"/>
    </location>
</feature>
<dbReference type="EMBL" id="MAJU01000008">
    <property type="protein sequence ID" value="OCH22316.1"/>
    <property type="molecule type" value="Genomic_DNA"/>
</dbReference>
<dbReference type="InterPro" id="IPR027385">
    <property type="entry name" value="Beta-barrel_OMP"/>
</dbReference>
<evidence type="ECO:0000256" key="2">
    <source>
        <dbReference type="SAM" id="SignalP"/>
    </source>
</evidence>
<dbReference type="OrthoDB" id="6308600at2"/>
<dbReference type="Pfam" id="PF13505">
    <property type="entry name" value="OMP_b-brl"/>
    <property type="match status" value="1"/>
</dbReference>
<comment type="caution">
    <text evidence="4">The sequence shown here is derived from an EMBL/GenBank/DDBJ whole genome shotgun (WGS) entry which is preliminary data.</text>
</comment>
<evidence type="ECO:0000259" key="3">
    <source>
        <dbReference type="Pfam" id="PF13505"/>
    </source>
</evidence>
<keyword evidence="1 2" id="KW-0732">Signal</keyword>
<dbReference type="AlphaFoldDB" id="A0A1B9P1S9"/>
<name>A0A1B9P1S9_ALILO</name>
<evidence type="ECO:0000313" key="4">
    <source>
        <dbReference type="EMBL" id="OCH22316.1"/>
    </source>
</evidence>
<feature type="domain" description="Outer membrane protein beta-barrel" evidence="3">
    <location>
        <begin position="8"/>
        <end position="191"/>
    </location>
</feature>
<protein>
    <recommendedName>
        <fullName evidence="3">Outer membrane protein beta-barrel domain-containing protein</fullName>
    </recommendedName>
</protein>
<reference evidence="4 5" key="1">
    <citation type="submission" date="2016-06" db="EMBL/GenBank/DDBJ databases">
        <authorList>
            <person name="Kjaerup R.B."/>
            <person name="Dalgaard T.S."/>
            <person name="Juul-Madsen H.R."/>
        </authorList>
    </citation>
    <scope>NUCLEOTIDE SEQUENCE [LARGE SCALE GENOMIC DNA]</scope>
    <source>
        <strain evidence="4 5">1S159</strain>
    </source>
</reference>
<gene>
    <name evidence="4" type="ORF">A6E04_10770</name>
</gene>
<organism evidence="4 5">
    <name type="scientific">Aliivibrio logei</name>
    <name type="common">Vibrio logei</name>
    <dbReference type="NCBI Taxonomy" id="688"/>
    <lineage>
        <taxon>Bacteria</taxon>
        <taxon>Pseudomonadati</taxon>
        <taxon>Pseudomonadota</taxon>
        <taxon>Gammaproteobacteria</taxon>
        <taxon>Vibrionales</taxon>
        <taxon>Vibrionaceae</taxon>
        <taxon>Aliivibrio</taxon>
    </lineage>
</organism>
<accession>A0A1B9P1S9</accession>
<feature type="signal peptide" evidence="2">
    <location>
        <begin position="1"/>
        <end position="19"/>
    </location>
</feature>
<dbReference type="InterPro" id="IPR011250">
    <property type="entry name" value="OMP/PagP_B-barrel"/>
</dbReference>
<dbReference type="Gene3D" id="2.40.160.20">
    <property type="match status" value="1"/>
</dbReference>
<evidence type="ECO:0000313" key="5">
    <source>
        <dbReference type="Proteomes" id="UP000093523"/>
    </source>
</evidence>
<evidence type="ECO:0000256" key="1">
    <source>
        <dbReference type="ARBA" id="ARBA00022729"/>
    </source>
</evidence>